<feature type="transmembrane region" description="Helical" evidence="5">
    <location>
        <begin position="316"/>
        <end position="334"/>
    </location>
</feature>
<reference evidence="7" key="1">
    <citation type="submission" date="2020-10" db="EMBL/GenBank/DDBJ databases">
        <title>Taxonomic study of unclassified bacteria belonging to the class Ktedonobacteria.</title>
        <authorList>
            <person name="Yabe S."/>
            <person name="Wang C.M."/>
            <person name="Zheng Y."/>
            <person name="Sakai Y."/>
            <person name="Cavaletti L."/>
            <person name="Monciardini P."/>
            <person name="Donadio S."/>
        </authorList>
    </citation>
    <scope>NUCLEOTIDE SEQUENCE</scope>
    <source>
        <strain evidence="7">SOSP1-1</strain>
    </source>
</reference>
<dbReference type="Pfam" id="PF00083">
    <property type="entry name" value="Sugar_tr"/>
    <property type="match status" value="1"/>
</dbReference>
<dbReference type="GO" id="GO:0046943">
    <property type="term" value="F:carboxylic acid transmembrane transporter activity"/>
    <property type="evidence" value="ECO:0007669"/>
    <property type="project" value="TreeGrafter"/>
</dbReference>
<dbReference type="InterPro" id="IPR005828">
    <property type="entry name" value="MFS_sugar_transport-like"/>
</dbReference>
<dbReference type="RefSeq" id="WP_220198659.1">
    <property type="nucleotide sequence ID" value="NZ_BNJF01000005.1"/>
</dbReference>
<gene>
    <name evidence="7" type="ORF">KSX_77090</name>
</gene>
<evidence type="ECO:0000256" key="3">
    <source>
        <dbReference type="ARBA" id="ARBA00022989"/>
    </source>
</evidence>
<comment type="caution">
    <text evidence="7">The sequence shown here is derived from an EMBL/GenBank/DDBJ whole genome shotgun (WGS) entry which is preliminary data.</text>
</comment>
<keyword evidence="8" id="KW-1185">Reference proteome</keyword>
<dbReference type="Gene3D" id="1.20.1250.20">
    <property type="entry name" value="MFS general substrate transporter like domains"/>
    <property type="match status" value="1"/>
</dbReference>
<dbReference type="Proteomes" id="UP000612362">
    <property type="component" value="Unassembled WGS sequence"/>
</dbReference>
<keyword evidence="4 5" id="KW-0472">Membrane</keyword>
<comment type="subcellular location">
    <subcellularLocation>
        <location evidence="1">Cell membrane</location>
        <topology evidence="1">Multi-pass membrane protein</topology>
    </subcellularLocation>
</comment>
<accession>A0A8J3I8S8</accession>
<dbReference type="CDD" id="cd17316">
    <property type="entry name" value="MFS_SV2_like"/>
    <property type="match status" value="1"/>
</dbReference>
<feature type="transmembrane region" description="Helical" evidence="5">
    <location>
        <begin position="407"/>
        <end position="434"/>
    </location>
</feature>
<feature type="transmembrane region" description="Helical" evidence="5">
    <location>
        <begin position="372"/>
        <end position="395"/>
    </location>
</feature>
<keyword evidence="2 5" id="KW-0812">Transmembrane</keyword>
<keyword evidence="3 5" id="KW-1133">Transmembrane helix</keyword>
<dbReference type="InterPro" id="IPR020846">
    <property type="entry name" value="MFS_dom"/>
</dbReference>
<organism evidence="7 8">
    <name type="scientific">Ktedonospora formicarum</name>
    <dbReference type="NCBI Taxonomy" id="2778364"/>
    <lineage>
        <taxon>Bacteria</taxon>
        <taxon>Bacillati</taxon>
        <taxon>Chloroflexota</taxon>
        <taxon>Ktedonobacteria</taxon>
        <taxon>Ktedonobacterales</taxon>
        <taxon>Ktedonobacteraceae</taxon>
        <taxon>Ktedonospora</taxon>
    </lineage>
</organism>
<evidence type="ECO:0000256" key="1">
    <source>
        <dbReference type="ARBA" id="ARBA00004651"/>
    </source>
</evidence>
<dbReference type="PANTHER" id="PTHR23508:SF10">
    <property type="entry name" value="CARBOXYLIC ACID TRANSPORTER PROTEIN HOMOLOG"/>
    <property type="match status" value="1"/>
</dbReference>
<feature type="domain" description="Major facilitator superfamily (MFS) profile" evidence="6">
    <location>
        <begin position="31"/>
        <end position="468"/>
    </location>
</feature>
<feature type="transmembrane region" description="Helical" evidence="5">
    <location>
        <begin position="191"/>
        <end position="212"/>
    </location>
</feature>
<feature type="transmembrane region" description="Helical" evidence="5">
    <location>
        <begin position="165"/>
        <end position="185"/>
    </location>
</feature>
<dbReference type="AlphaFoldDB" id="A0A8J3I8S8"/>
<evidence type="ECO:0000256" key="2">
    <source>
        <dbReference type="ARBA" id="ARBA00022692"/>
    </source>
</evidence>
<protein>
    <submittedName>
        <fullName evidence="7">MFS transporter</fullName>
    </submittedName>
</protein>
<evidence type="ECO:0000256" key="5">
    <source>
        <dbReference type="SAM" id="Phobius"/>
    </source>
</evidence>
<dbReference type="EMBL" id="BNJF01000005">
    <property type="protein sequence ID" value="GHO49546.1"/>
    <property type="molecule type" value="Genomic_DNA"/>
</dbReference>
<evidence type="ECO:0000313" key="7">
    <source>
        <dbReference type="EMBL" id="GHO49546.1"/>
    </source>
</evidence>
<dbReference type="PROSITE" id="PS50850">
    <property type="entry name" value="MFS"/>
    <property type="match status" value="1"/>
</dbReference>
<dbReference type="InterPro" id="IPR036259">
    <property type="entry name" value="MFS_trans_sf"/>
</dbReference>
<dbReference type="PANTHER" id="PTHR23508">
    <property type="entry name" value="CARBOXYLIC ACID TRANSPORTER PROTEIN HOMOLOG"/>
    <property type="match status" value="1"/>
</dbReference>
<feature type="transmembrane region" description="Helical" evidence="5">
    <location>
        <begin position="27"/>
        <end position="57"/>
    </location>
</feature>
<name>A0A8J3I8S8_9CHLR</name>
<dbReference type="SUPFAM" id="SSF103473">
    <property type="entry name" value="MFS general substrate transporter"/>
    <property type="match status" value="1"/>
</dbReference>
<feature type="transmembrane region" description="Helical" evidence="5">
    <location>
        <begin position="99"/>
        <end position="116"/>
    </location>
</feature>
<feature type="transmembrane region" description="Helical" evidence="5">
    <location>
        <begin position="346"/>
        <end position="366"/>
    </location>
</feature>
<evidence type="ECO:0000313" key="8">
    <source>
        <dbReference type="Proteomes" id="UP000612362"/>
    </source>
</evidence>
<proteinExistence type="predicted"/>
<feature type="transmembrane region" description="Helical" evidence="5">
    <location>
        <begin position="440"/>
        <end position="464"/>
    </location>
</feature>
<dbReference type="GO" id="GO:0005886">
    <property type="term" value="C:plasma membrane"/>
    <property type="evidence" value="ECO:0007669"/>
    <property type="project" value="UniProtKB-SubCell"/>
</dbReference>
<feature type="transmembrane region" description="Helical" evidence="5">
    <location>
        <begin position="69"/>
        <end position="87"/>
    </location>
</feature>
<evidence type="ECO:0000256" key="4">
    <source>
        <dbReference type="ARBA" id="ARBA00023136"/>
    </source>
</evidence>
<sequence length="497" mass="54389">MSINQNTVKAVKTDIPARMDRLPWSRWHWLVVISLGITWILDGLEVTIVGAIASVLARPDTLHLSDLEASSAGSVYLIGAVLGALVFGRMTDQQGRKKLFMITLVIYLSATIATAFSPNFYWFAVCRFLTGAGIGGEYAAINSAIDELIPARARGWTDLAINSTWWIGTVFGALMTGILLNPHLFPVDVGWRLAFGMGAILGLGILLVRRYVPESPRWLMMHGRFDEANKIVSGIEHEIITERHGKSLPPPEGSIYIRPRGSISFGEIIKTMVKHYPKRSILGLSLMAAQAFFYNAIFFTYALVLTTFFHLPAESVPFYQIPFAIGNIIGPFTIGRLFDTIGRRKMISFTYITSGVLLAITSWLFAQGYLNAVTLTICWSIIFFFASTGSSSAYLTVSEIFPLEVRALVIALFYAIGTGIGGAFAPFIFGLLIQTRQPTILAYGYLAGAIMMALAGVVAIFFGVDAERKSLESIARPFSQVEEDADSATTPTATQAS</sequence>
<feature type="transmembrane region" description="Helical" evidence="5">
    <location>
        <begin position="122"/>
        <end position="145"/>
    </location>
</feature>
<evidence type="ECO:0000259" key="6">
    <source>
        <dbReference type="PROSITE" id="PS50850"/>
    </source>
</evidence>
<feature type="transmembrane region" description="Helical" evidence="5">
    <location>
        <begin position="281"/>
        <end position="304"/>
    </location>
</feature>